<dbReference type="PROSITE" id="PS50893">
    <property type="entry name" value="ABC_TRANSPORTER_2"/>
    <property type="match status" value="1"/>
</dbReference>
<dbReference type="EMBL" id="CP002344">
    <property type="protein sequence ID" value="ADU51609.1"/>
    <property type="molecule type" value="Genomic_DNA"/>
</dbReference>
<dbReference type="GO" id="GO:0005886">
    <property type="term" value="C:plasma membrane"/>
    <property type="evidence" value="ECO:0007669"/>
    <property type="project" value="TreeGrafter"/>
</dbReference>
<dbReference type="GO" id="GO:0016887">
    <property type="term" value="F:ATP hydrolysis activity"/>
    <property type="evidence" value="ECO:0007669"/>
    <property type="project" value="InterPro"/>
</dbReference>
<dbReference type="InterPro" id="IPR003439">
    <property type="entry name" value="ABC_transporter-like_ATP-bd"/>
</dbReference>
<dbReference type="HOGENOM" id="CLU_000604_1_22_9"/>
<dbReference type="PANTHER" id="PTHR24220">
    <property type="entry name" value="IMPORT ATP-BINDING PROTEIN"/>
    <property type="match status" value="1"/>
</dbReference>
<dbReference type="GO" id="GO:0005524">
    <property type="term" value="F:ATP binding"/>
    <property type="evidence" value="ECO:0007669"/>
    <property type="project" value="UniProtKB-KW"/>
</dbReference>
<dbReference type="OrthoDB" id="9802264at2"/>
<dbReference type="PANTHER" id="PTHR24220:SF685">
    <property type="entry name" value="ABC TRANSPORTER RELATED"/>
    <property type="match status" value="1"/>
</dbReference>
<dbReference type="KEGG" id="tmr:Tmar_1496"/>
<dbReference type="Proteomes" id="UP000008915">
    <property type="component" value="Chromosome"/>
</dbReference>
<organism evidence="4 5">
    <name type="scientific">Thermaerobacter marianensis (strain ATCC 700841 / DSM 12885 / JCM 10246 / 7p75a)</name>
    <dbReference type="NCBI Taxonomy" id="644966"/>
    <lineage>
        <taxon>Bacteria</taxon>
        <taxon>Bacillati</taxon>
        <taxon>Bacillota</taxon>
        <taxon>Clostridia</taxon>
        <taxon>Eubacteriales</taxon>
        <taxon>Clostridiales Family XVII. Incertae Sedis</taxon>
        <taxon>Thermaerobacter</taxon>
    </lineage>
</organism>
<dbReference type="Gene3D" id="3.40.50.300">
    <property type="entry name" value="P-loop containing nucleotide triphosphate hydrolases"/>
    <property type="match status" value="1"/>
</dbReference>
<reference evidence="4 5" key="1">
    <citation type="journal article" date="2010" name="Stand. Genomic Sci.">
        <title>Complete genome sequence of Thermaerobacter marianensis type strain (7p75a).</title>
        <authorList>
            <person name="Han C."/>
            <person name="Gu W."/>
            <person name="Zhang X."/>
            <person name="Lapidus A."/>
            <person name="Nolan M."/>
            <person name="Copeland A."/>
            <person name="Lucas S."/>
            <person name="Del Rio T.G."/>
            <person name="Tice H."/>
            <person name="Cheng J.F."/>
            <person name="Tapia R."/>
            <person name="Goodwin L."/>
            <person name="Pitluck S."/>
            <person name="Pagani I."/>
            <person name="Ivanova N."/>
            <person name="Mavromatis K."/>
            <person name="Mikhailova N."/>
            <person name="Pati A."/>
            <person name="Chen A."/>
            <person name="Palaniappan K."/>
            <person name="Land M."/>
            <person name="Hauser L."/>
            <person name="Chang Y.J."/>
            <person name="Jeffries C.D."/>
            <person name="Schneider S."/>
            <person name="Rohde M."/>
            <person name="Goker M."/>
            <person name="Pukall R."/>
            <person name="Woyke T."/>
            <person name="Bristow J."/>
            <person name="Eisen J.A."/>
            <person name="Markowitz V."/>
            <person name="Hugenholtz P."/>
            <person name="Kyrpides N.C."/>
            <person name="Klenk H.P."/>
            <person name="Detter J.C."/>
        </authorList>
    </citation>
    <scope>NUCLEOTIDE SEQUENCE [LARGE SCALE GENOMIC DNA]</scope>
    <source>
        <strain evidence="5">ATCC 700841 / DSM 12885 / JCM 10246 / 7p75a</strain>
    </source>
</reference>
<evidence type="ECO:0000313" key="4">
    <source>
        <dbReference type="EMBL" id="ADU51609.1"/>
    </source>
</evidence>
<protein>
    <submittedName>
        <fullName evidence="4">ABC transporter related protein</fullName>
    </submittedName>
</protein>
<dbReference type="PROSITE" id="PS00211">
    <property type="entry name" value="ABC_TRANSPORTER_1"/>
    <property type="match status" value="1"/>
</dbReference>
<dbReference type="AlphaFoldDB" id="E6SGF7"/>
<dbReference type="RefSeq" id="WP_013495913.1">
    <property type="nucleotide sequence ID" value="NC_014831.1"/>
</dbReference>
<gene>
    <name evidence="4" type="ordered locus">Tmar_1496</name>
</gene>
<dbReference type="GO" id="GO:0022857">
    <property type="term" value="F:transmembrane transporter activity"/>
    <property type="evidence" value="ECO:0007669"/>
    <property type="project" value="TreeGrafter"/>
</dbReference>
<evidence type="ECO:0000256" key="2">
    <source>
        <dbReference type="ARBA" id="ARBA00022840"/>
    </source>
</evidence>
<dbReference type="InterPro" id="IPR027417">
    <property type="entry name" value="P-loop_NTPase"/>
</dbReference>
<dbReference type="InterPro" id="IPR003593">
    <property type="entry name" value="AAA+_ATPase"/>
</dbReference>
<dbReference type="Pfam" id="PF00005">
    <property type="entry name" value="ABC_tran"/>
    <property type="match status" value="1"/>
</dbReference>
<dbReference type="eggNOG" id="COG1136">
    <property type="taxonomic scope" value="Bacteria"/>
</dbReference>
<sequence length="213" mass="23156">MEIGVEQLTVVIDGRTILNRVSLACRPGTVTALVGPSGAGKTTLLNVMGLLLRPTAGRVRVGGTDATGWGSRQRRRFWRDHAAFILQDYGVIEEESVAFNVTMRASLLRGRVAGDPERLRAVLAATGLEGREREPAVRLSGGEKRRLGVARALYKDARVIFADEPTASLDERNRARVIELLVSLARQGRTVVVATHDEAMARAADSLYALQRA</sequence>
<keyword evidence="5" id="KW-1185">Reference proteome</keyword>
<accession>E6SGF7</accession>
<feature type="domain" description="ABC transporter" evidence="3">
    <location>
        <begin position="3"/>
        <end position="212"/>
    </location>
</feature>
<dbReference type="InterPro" id="IPR017871">
    <property type="entry name" value="ABC_transporter-like_CS"/>
</dbReference>
<evidence type="ECO:0000256" key="1">
    <source>
        <dbReference type="ARBA" id="ARBA00022741"/>
    </source>
</evidence>
<evidence type="ECO:0000313" key="5">
    <source>
        <dbReference type="Proteomes" id="UP000008915"/>
    </source>
</evidence>
<dbReference type="STRING" id="644966.Tmar_1496"/>
<keyword evidence="1" id="KW-0547">Nucleotide-binding</keyword>
<evidence type="ECO:0000259" key="3">
    <source>
        <dbReference type="PROSITE" id="PS50893"/>
    </source>
</evidence>
<dbReference type="InterPro" id="IPR015854">
    <property type="entry name" value="ABC_transpr_LolD-like"/>
</dbReference>
<reference evidence="5" key="2">
    <citation type="journal article" date="2010" name="Stand. Genomic Sci.">
        <title>Complete genome sequence of Thermaerobacter marianensis type strain (7p75aT).</title>
        <authorList>
            <person name="Han C."/>
            <person name="Gu W."/>
            <person name="Zhang X."/>
            <person name="Lapidus A."/>
            <person name="Nolan M."/>
            <person name="Copeland A."/>
            <person name="Lucas S."/>
            <person name="Glavina Del Rio T."/>
            <person name="Tice H."/>
            <person name="Cheng J."/>
            <person name="Tapia R."/>
            <person name="Goodwin L."/>
            <person name="Pitluck S."/>
            <person name="Pagani I."/>
            <person name="Ivanova N."/>
            <person name="Mavromatis K."/>
            <person name="Mikhailova N."/>
            <person name="Pati A."/>
            <person name="Chen A."/>
            <person name="Palaniappan K."/>
            <person name="Land M."/>
            <person name="Hauser L."/>
            <person name="Chang Y."/>
            <person name="Jeffries C."/>
            <person name="Schneider S."/>
            <person name="Rohde M."/>
            <person name="Goker M."/>
            <person name="Pukall R."/>
            <person name="Woyke T."/>
            <person name="Bristow J."/>
            <person name="Eisen J."/>
            <person name="Markowitz V."/>
            <person name="Hugenholtz P."/>
            <person name="Kyrpides N."/>
            <person name="Klenk H."/>
            <person name="Detter J."/>
        </authorList>
    </citation>
    <scope>NUCLEOTIDE SEQUENCE [LARGE SCALE GENOMIC DNA]</scope>
    <source>
        <strain evidence="5">ATCC 700841 / DSM 12885 / JCM 10246 / 7p75a</strain>
    </source>
</reference>
<proteinExistence type="predicted"/>
<keyword evidence="2" id="KW-0067">ATP-binding</keyword>
<name>E6SGF7_THEM7</name>
<dbReference type="SMART" id="SM00382">
    <property type="entry name" value="AAA"/>
    <property type="match status" value="1"/>
</dbReference>
<dbReference type="SUPFAM" id="SSF52540">
    <property type="entry name" value="P-loop containing nucleoside triphosphate hydrolases"/>
    <property type="match status" value="1"/>
</dbReference>